<dbReference type="AlphaFoldDB" id="A0A147B6I1"/>
<dbReference type="InterPro" id="IPR024881">
    <property type="entry name" value="Tip"/>
</dbReference>
<accession>A0A147B6I1</accession>
<evidence type="ECO:0000256" key="1">
    <source>
        <dbReference type="ARBA" id="ARBA00004479"/>
    </source>
</evidence>
<dbReference type="GO" id="GO:0005886">
    <property type="term" value="C:plasma membrane"/>
    <property type="evidence" value="ECO:0007669"/>
    <property type="project" value="TreeGrafter"/>
</dbReference>
<dbReference type="PANTHER" id="PTHR13412">
    <property type="entry name" value="T-CELL IMMUNOMODULATORY PROTEIN HOMOLOG"/>
    <property type="match status" value="1"/>
</dbReference>
<dbReference type="InterPro" id="IPR057089">
    <property type="entry name" value="C2_TIP"/>
</dbReference>
<comment type="subcellular location">
    <subcellularLocation>
        <location evidence="1">Membrane</location>
        <topology evidence="1">Single-pass type I membrane protein</topology>
    </subcellularLocation>
</comment>
<dbReference type="Pfam" id="PF23122">
    <property type="entry name" value="C2_ITFG1"/>
    <property type="match status" value="1"/>
</dbReference>
<evidence type="ECO:0000313" key="8">
    <source>
        <dbReference type="EMBL" id="JAR86388.1"/>
    </source>
</evidence>
<evidence type="ECO:0000256" key="5">
    <source>
        <dbReference type="ARBA" id="ARBA00023136"/>
    </source>
</evidence>
<comment type="similarity">
    <text evidence="2">Belongs to the TIP family.</text>
</comment>
<feature type="domain" description="T-cell immunomodulatory protein TIP C2" evidence="7">
    <location>
        <begin position="181"/>
        <end position="245"/>
    </location>
</feature>
<dbReference type="PANTHER" id="PTHR13412:SF0">
    <property type="entry name" value="T-CELL IMMUNOMODULATORY PROTEIN"/>
    <property type="match status" value="1"/>
</dbReference>
<organism evidence="8">
    <name type="scientific">Alectorobius mimon</name>
    <dbReference type="NCBI Taxonomy" id="360319"/>
    <lineage>
        <taxon>Eukaryota</taxon>
        <taxon>Metazoa</taxon>
        <taxon>Ecdysozoa</taxon>
        <taxon>Arthropoda</taxon>
        <taxon>Chelicerata</taxon>
        <taxon>Arachnida</taxon>
        <taxon>Acari</taxon>
        <taxon>Parasitiformes</taxon>
        <taxon>Ixodida</taxon>
        <taxon>Ixodoidea</taxon>
        <taxon>Argasidae</taxon>
        <taxon>Ornithodorinae</taxon>
        <taxon>Alectorobius</taxon>
    </lineage>
</organism>
<feature type="non-terminal residue" evidence="8">
    <location>
        <position position="250"/>
    </location>
</feature>
<evidence type="ECO:0000256" key="6">
    <source>
        <dbReference type="ARBA" id="ARBA00023180"/>
    </source>
</evidence>
<proteinExistence type="inferred from homology"/>
<keyword evidence="4" id="KW-1133">Transmembrane helix</keyword>
<dbReference type="SUPFAM" id="SSF69318">
    <property type="entry name" value="Integrin alpha N-terminal domain"/>
    <property type="match status" value="1"/>
</dbReference>
<name>A0A147B6I1_9ACAR</name>
<evidence type="ECO:0000256" key="3">
    <source>
        <dbReference type="ARBA" id="ARBA00022692"/>
    </source>
</evidence>
<keyword evidence="5" id="KW-0472">Membrane</keyword>
<sequence length="250" mass="27390">DTPREEAAHAQGHAESCCLPHEEVCSQALISLRDPCLLYIRCGKTKALGLEVPVMLRSGDVDMDGYPDFLVILEGKDTALKKKVRRVVVLLNTDCPWCPFGRKLVPYWNYGVLGSFNHVHLATFFDIDEDGLMDILLVNGSTDAPRMHALKSQFSDDACFIKVLTVSGLCYRDCPTGQIAYGTNQPGPTVRYRTTKSNGLPQEGCMGQLSQSAHFSLQLPYVVFGLGQSPNFVDVLLVALPSNSSVSHPS</sequence>
<evidence type="ECO:0000256" key="4">
    <source>
        <dbReference type="ARBA" id="ARBA00022989"/>
    </source>
</evidence>
<dbReference type="InterPro" id="IPR028994">
    <property type="entry name" value="Integrin_alpha_N"/>
</dbReference>
<evidence type="ECO:0000256" key="2">
    <source>
        <dbReference type="ARBA" id="ARBA00006496"/>
    </source>
</evidence>
<keyword evidence="6" id="KW-0325">Glycoprotein</keyword>
<evidence type="ECO:0000259" key="7">
    <source>
        <dbReference type="Pfam" id="PF23122"/>
    </source>
</evidence>
<feature type="non-terminal residue" evidence="8">
    <location>
        <position position="1"/>
    </location>
</feature>
<protein>
    <submittedName>
        <fullName evidence="8">T cell immunomodulatory</fullName>
    </submittedName>
</protein>
<dbReference type="EMBL" id="GEIB01002107">
    <property type="protein sequence ID" value="JAR86388.1"/>
    <property type="molecule type" value="Transcribed_RNA"/>
</dbReference>
<keyword evidence="3" id="KW-0812">Transmembrane</keyword>
<reference evidence="8" key="1">
    <citation type="submission" date="2016-03" db="EMBL/GenBank/DDBJ databases">
        <title>Gut transcriptome analysis on engorged females of Ornithodoros mimon (Acari: Argasidae) and phylogenetic inferences of soft ticks.</title>
        <authorList>
            <person name="Landulfo G.A."/>
            <person name="Giovanni D."/>
            <person name="Carvalho E."/>
            <person name="Junqueira-de-Azevedo I."/>
            <person name="Patane J."/>
            <person name="Mendoca R."/>
            <person name="Barros-Battesti D."/>
        </authorList>
    </citation>
    <scope>NUCLEOTIDE SEQUENCE</scope>
    <source>
        <strain evidence="8">Females</strain>
        <tissue evidence="8">Gut</tissue>
    </source>
</reference>